<dbReference type="AlphaFoldDB" id="A0A4Y8Q5U0"/>
<dbReference type="GO" id="GO:0006508">
    <property type="term" value="P:proteolysis"/>
    <property type="evidence" value="ECO:0007669"/>
    <property type="project" value="UniProtKB-KW"/>
</dbReference>
<reference evidence="3 4" key="1">
    <citation type="submission" date="2017-03" db="EMBL/GenBank/DDBJ databases">
        <title>Isolation of Levoglucosan Utilizing Bacteria.</title>
        <authorList>
            <person name="Arya A.S."/>
        </authorList>
    </citation>
    <scope>NUCLEOTIDE SEQUENCE [LARGE SCALE GENOMIC DNA]</scope>
    <source>
        <strain evidence="3 4">MEC069</strain>
    </source>
</reference>
<dbReference type="EMBL" id="MYFO01000008">
    <property type="protein sequence ID" value="TFE88972.1"/>
    <property type="molecule type" value="Genomic_DNA"/>
</dbReference>
<dbReference type="SUPFAM" id="SSF50156">
    <property type="entry name" value="PDZ domain-like"/>
    <property type="match status" value="1"/>
</dbReference>
<protein>
    <submittedName>
        <fullName evidence="3">Serine protease</fullName>
    </submittedName>
</protein>
<feature type="transmembrane region" description="Helical" evidence="1">
    <location>
        <begin position="253"/>
        <end position="270"/>
    </location>
</feature>
<comment type="caution">
    <text evidence="3">The sequence shown here is derived from an EMBL/GenBank/DDBJ whole genome shotgun (WGS) entry which is preliminary data.</text>
</comment>
<keyword evidence="3" id="KW-0645">Protease</keyword>
<feature type="transmembrane region" description="Helical" evidence="1">
    <location>
        <begin position="86"/>
        <end position="102"/>
    </location>
</feature>
<keyword evidence="1" id="KW-0472">Membrane</keyword>
<feature type="transmembrane region" description="Helical" evidence="1">
    <location>
        <begin position="107"/>
        <end position="125"/>
    </location>
</feature>
<dbReference type="RefSeq" id="WP_134751793.1">
    <property type="nucleotide sequence ID" value="NZ_MYFO02000011.1"/>
</dbReference>
<sequence>MEFAVELLQSLGRAALHLFMNPFTYIGVVFIALQYRRQVQLERKLFHAKLHGWLSETGRTVLWGAAAGLLASALLLFAGISLQADVVLLLWGISILLLLLRVRYLCLAYSVGVLGTLHAIVMWMPDLSDVPGAGPLLGIIQRADIPSLLLIVALLHLIEGLLVGLQGARMASPLFVEGKRGKIIGGYQLQGFWPVPLFLLVPLQGGAAESLPWSTLLGADYSLGWSLLAFPAVIGFTEFTASRRPREQVRLSGRLLVLYGVVLGLLAVAAAYWPPLLLAAAPLCFALHEALIGYRRQLEAKQTPLYVHSDHGLRILAVLPKGPAAELGIEAGELIHKVNGHRVRSKTDLHYAMQLNSAFCKLEILNLQGEVRFLQRALFAGEHHQLGIILSPDQDALYFLADRPLHLFSYLLSKLSGLLSSKSGTPM</sequence>
<feature type="transmembrane region" description="Helical" evidence="1">
    <location>
        <begin position="223"/>
        <end position="241"/>
    </location>
</feature>
<dbReference type="GO" id="GO:0008233">
    <property type="term" value="F:peptidase activity"/>
    <property type="evidence" value="ECO:0007669"/>
    <property type="project" value="UniProtKB-KW"/>
</dbReference>
<evidence type="ECO:0000259" key="2">
    <source>
        <dbReference type="Pfam" id="PF17820"/>
    </source>
</evidence>
<accession>A0A4Y8Q5U0</accession>
<dbReference type="Pfam" id="PF17820">
    <property type="entry name" value="PDZ_6"/>
    <property type="match status" value="1"/>
</dbReference>
<proteinExistence type="predicted"/>
<evidence type="ECO:0000256" key="1">
    <source>
        <dbReference type="SAM" id="Phobius"/>
    </source>
</evidence>
<keyword evidence="1" id="KW-0812">Transmembrane</keyword>
<feature type="transmembrane region" description="Helical" evidence="1">
    <location>
        <begin position="186"/>
        <end position="203"/>
    </location>
</feature>
<feature type="transmembrane region" description="Helical" evidence="1">
    <location>
        <begin position="61"/>
        <end position="80"/>
    </location>
</feature>
<evidence type="ECO:0000313" key="3">
    <source>
        <dbReference type="EMBL" id="TFE88972.1"/>
    </source>
</evidence>
<dbReference type="Proteomes" id="UP000298246">
    <property type="component" value="Unassembled WGS sequence"/>
</dbReference>
<dbReference type="InterPro" id="IPR036034">
    <property type="entry name" value="PDZ_sf"/>
</dbReference>
<feature type="domain" description="PDZ" evidence="2">
    <location>
        <begin position="315"/>
        <end position="354"/>
    </location>
</feature>
<feature type="transmembrane region" description="Helical" evidence="1">
    <location>
        <begin position="15"/>
        <end position="35"/>
    </location>
</feature>
<evidence type="ECO:0000313" key="4">
    <source>
        <dbReference type="Proteomes" id="UP000298246"/>
    </source>
</evidence>
<keyword evidence="3" id="KW-0378">Hydrolase</keyword>
<gene>
    <name evidence="3" type="ORF">B5M42_08675</name>
</gene>
<dbReference type="Gene3D" id="2.30.42.10">
    <property type="match status" value="1"/>
</dbReference>
<organism evidence="3 4">
    <name type="scientific">Paenibacillus athensensis</name>
    <dbReference type="NCBI Taxonomy" id="1967502"/>
    <lineage>
        <taxon>Bacteria</taxon>
        <taxon>Bacillati</taxon>
        <taxon>Bacillota</taxon>
        <taxon>Bacilli</taxon>
        <taxon>Bacillales</taxon>
        <taxon>Paenibacillaceae</taxon>
        <taxon>Paenibacillus</taxon>
    </lineage>
</organism>
<keyword evidence="4" id="KW-1185">Reference proteome</keyword>
<keyword evidence="1" id="KW-1133">Transmembrane helix</keyword>
<dbReference type="InterPro" id="IPR041489">
    <property type="entry name" value="PDZ_6"/>
</dbReference>
<feature type="transmembrane region" description="Helical" evidence="1">
    <location>
        <begin position="145"/>
        <end position="165"/>
    </location>
</feature>
<name>A0A4Y8Q5U0_9BACL</name>
<dbReference type="OrthoDB" id="198399at2"/>